<keyword evidence="2" id="KW-1185">Reference proteome</keyword>
<reference evidence="1 2" key="1">
    <citation type="submission" date="2014-06" db="EMBL/GenBank/DDBJ databases">
        <title>Evolutionary Origins and Diversification of the Mycorrhizal Mutualists.</title>
        <authorList>
            <consortium name="DOE Joint Genome Institute"/>
            <consortium name="Mycorrhizal Genomics Consortium"/>
            <person name="Kohler A."/>
            <person name="Kuo A."/>
            <person name="Nagy L.G."/>
            <person name="Floudas D."/>
            <person name="Copeland A."/>
            <person name="Barry K.W."/>
            <person name="Cichocki N."/>
            <person name="Veneault-Fourrey C."/>
            <person name="LaButti K."/>
            <person name="Lindquist E.A."/>
            <person name="Lipzen A."/>
            <person name="Lundell T."/>
            <person name="Morin E."/>
            <person name="Murat C."/>
            <person name="Riley R."/>
            <person name="Ohm R."/>
            <person name="Sun H."/>
            <person name="Tunlid A."/>
            <person name="Henrissat B."/>
            <person name="Grigoriev I.V."/>
            <person name="Hibbett D.S."/>
            <person name="Martin F."/>
        </authorList>
    </citation>
    <scope>NUCLEOTIDE SEQUENCE [LARGE SCALE GENOMIC DNA]</scope>
    <source>
        <strain evidence="1 2">SS14</strain>
    </source>
</reference>
<dbReference type="EMBL" id="KN837109">
    <property type="protein sequence ID" value="KIJ46082.1"/>
    <property type="molecule type" value="Genomic_DNA"/>
</dbReference>
<evidence type="ECO:0000313" key="2">
    <source>
        <dbReference type="Proteomes" id="UP000054279"/>
    </source>
</evidence>
<protein>
    <recommendedName>
        <fullName evidence="3">F-box domain-containing protein</fullName>
    </recommendedName>
</protein>
<sequence length="265" mass="29830">MQQIPTLPPDIWLKIMVDLESQWGLFVLSTTCKELRCPALPKAYRTVVLKAPDYPDSAGIVYLSGNSTDSDMLAETLEEIHVVMDREIAYSQAIYQTELEKDDQNLLWETLEELECAFEDVLQFAGGLSLQSLLLHGCMVTPGFLELISGVNILKIINIPNNKSPFKLWKDVIQYPPADHVTELRLSSTSFRPEAVERDSAKTQLLLLLYSSLKIVKVSLHAISNIDKECFRLATSSSSRVCSYWTILAIRRTMLMAPSVFLKSA</sequence>
<accession>A0A0C9VTY4</accession>
<dbReference type="Proteomes" id="UP000054279">
    <property type="component" value="Unassembled WGS sequence"/>
</dbReference>
<proteinExistence type="predicted"/>
<gene>
    <name evidence="1" type="ORF">M422DRAFT_250512</name>
</gene>
<name>A0A0C9VTY4_SPHS4</name>
<organism evidence="1 2">
    <name type="scientific">Sphaerobolus stellatus (strain SS14)</name>
    <dbReference type="NCBI Taxonomy" id="990650"/>
    <lineage>
        <taxon>Eukaryota</taxon>
        <taxon>Fungi</taxon>
        <taxon>Dikarya</taxon>
        <taxon>Basidiomycota</taxon>
        <taxon>Agaricomycotina</taxon>
        <taxon>Agaricomycetes</taxon>
        <taxon>Phallomycetidae</taxon>
        <taxon>Geastrales</taxon>
        <taxon>Sphaerobolaceae</taxon>
        <taxon>Sphaerobolus</taxon>
    </lineage>
</organism>
<dbReference type="AlphaFoldDB" id="A0A0C9VTY4"/>
<evidence type="ECO:0008006" key="3">
    <source>
        <dbReference type="Google" id="ProtNLM"/>
    </source>
</evidence>
<evidence type="ECO:0000313" key="1">
    <source>
        <dbReference type="EMBL" id="KIJ46082.1"/>
    </source>
</evidence>
<dbReference type="HOGENOM" id="CLU_1050403_0_0_1"/>